<reference evidence="2" key="2">
    <citation type="submission" date="2015-10" db="EMBL/GenBank/DDBJ databases">
        <title>Improved Draft Genome Sequence of Clostridium pasteurianum Strain ATCC 6013 (DSM 525) Using a Hybrid Next-Generation Sequencing Approach.</title>
        <authorList>
            <person name="Pyne M.E."/>
            <person name="Utturkar S.M."/>
            <person name="Brown S.D."/>
            <person name="Moo-Young M."/>
            <person name="Chung D.A."/>
            <person name="Chou P.C."/>
        </authorList>
    </citation>
    <scope>NUCLEOTIDE SEQUENCE</scope>
    <source>
        <strain evidence="2">ATCC 6013</strain>
    </source>
</reference>
<evidence type="ECO:0000313" key="3">
    <source>
        <dbReference type="Proteomes" id="UP000028042"/>
    </source>
</evidence>
<reference evidence="2 3" key="3">
    <citation type="journal article" name="Genome Announc.">
        <title>Improved Draft Genome Sequence of Clostridium pasteurianum Strain ATCC 6013 (DSM 525) Using a Hybrid Next-Generation Sequencing Approach.</title>
        <authorList>
            <person name="Pyne M.E."/>
            <person name="Utturkar S."/>
            <person name="Brown S.D."/>
            <person name="Moo-Young M."/>
            <person name="Chung D.A."/>
            <person name="Chou C.P."/>
        </authorList>
    </citation>
    <scope>NUCLEOTIDE SEQUENCE [LARGE SCALE GENOMIC DNA]</scope>
    <source>
        <strain evidence="2 3">ATCC 6013</strain>
    </source>
</reference>
<protein>
    <recommendedName>
        <fullName evidence="5">DUF3787 domain-containing protein</fullName>
    </recommendedName>
</protein>
<keyword evidence="4" id="KW-1185">Reference proteome</keyword>
<evidence type="ECO:0008006" key="5">
    <source>
        <dbReference type="Google" id="ProtNLM"/>
    </source>
</evidence>
<accession>A0A0H3J6N7</accession>
<dbReference type="GeneID" id="93072744"/>
<dbReference type="Proteomes" id="UP000030905">
    <property type="component" value="Chromosome"/>
</dbReference>
<dbReference type="RefSeq" id="WP_004455201.1">
    <property type="nucleotide sequence ID" value="NZ_ANZB01000001.1"/>
</dbReference>
<dbReference type="EMBL" id="JPGY02000001">
    <property type="protein sequence ID" value="KRU13385.1"/>
    <property type="molecule type" value="Genomic_DNA"/>
</dbReference>
<dbReference type="eggNOG" id="ENOG5033BER">
    <property type="taxonomic scope" value="Bacteria"/>
</dbReference>
<evidence type="ECO:0000313" key="2">
    <source>
        <dbReference type="EMBL" id="KRU13385.1"/>
    </source>
</evidence>
<reference evidence="1 4" key="1">
    <citation type="journal article" date="2015" name="Genome Announc.">
        <title>Complete Genome Sequence of the Nitrogen-Fixing and Solvent-Producing Clostridium pasteurianum DSM 525.</title>
        <authorList>
            <person name="Poehlein A."/>
            <person name="Grosse-Honebrink A."/>
            <person name="Zhang Y."/>
            <person name="Minton N.P."/>
            <person name="Daniel R."/>
        </authorList>
    </citation>
    <scope>NUCLEOTIDE SEQUENCE [LARGE SCALE GENOMIC DNA]</scope>
    <source>
        <strain evidence="1">DSM 525</strain>
        <strain evidence="4">DSM 525 / ATCC 6013</strain>
    </source>
</reference>
<dbReference type="AlphaFoldDB" id="A0A0H3J6N7"/>
<dbReference type="Proteomes" id="UP000028042">
    <property type="component" value="Unassembled WGS sequence"/>
</dbReference>
<sequence length="55" mass="6281">MAKNNFKEKFQGIPIEKHDTAAWANISKVKPVTNVSIPNEQETRNAKDWVDANQK</sequence>
<evidence type="ECO:0000313" key="1">
    <source>
        <dbReference type="EMBL" id="AJA50603.1"/>
    </source>
</evidence>
<dbReference type="KEGG" id="cpae:CPAST_c05150"/>
<dbReference type="InterPro" id="IPR024209">
    <property type="entry name" value="CDIF630_02480-like"/>
</dbReference>
<gene>
    <name evidence="1" type="ORF">CLPA_c05150</name>
    <name evidence="2" type="ORF">CP6013_02633</name>
</gene>
<name>A0A0H3J6N7_CLOPA</name>
<dbReference type="EMBL" id="CP009268">
    <property type="protein sequence ID" value="AJA50603.1"/>
    <property type="molecule type" value="Genomic_DNA"/>
</dbReference>
<organism evidence="1 4">
    <name type="scientific">Clostridium pasteurianum DSM 525 = ATCC 6013</name>
    <dbReference type="NCBI Taxonomy" id="1262449"/>
    <lineage>
        <taxon>Bacteria</taxon>
        <taxon>Bacillati</taxon>
        <taxon>Bacillota</taxon>
        <taxon>Clostridia</taxon>
        <taxon>Eubacteriales</taxon>
        <taxon>Clostridiaceae</taxon>
        <taxon>Clostridium</taxon>
    </lineage>
</organism>
<evidence type="ECO:0000313" key="4">
    <source>
        <dbReference type="Proteomes" id="UP000030905"/>
    </source>
</evidence>
<proteinExistence type="predicted"/>
<dbReference type="PATRIC" id="fig|1262449.3.peg.410"/>
<dbReference type="Pfam" id="PF12655">
    <property type="entry name" value="CDIF630_02480-like"/>
    <property type="match status" value="1"/>
</dbReference>
<dbReference type="KEGG" id="cpat:CLPA_c05150"/>